<keyword evidence="7 8" id="KW-0472">Membrane</keyword>
<keyword evidence="5 8" id="KW-0812">Transmembrane</keyword>
<evidence type="ECO:0000256" key="6">
    <source>
        <dbReference type="ARBA" id="ARBA00022989"/>
    </source>
</evidence>
<dbReference type="PANTHER" id="PTHR32196">
    <property type="entry name" value="ABC TRANSPORTER PERMEASE PROTEIN YPHD-RELATED-RELATED"/>
    <property type="match status" value="1"/>
</dbReference>
<dbReference type="PANTHER" id="PTHR32196:SF21">
    <property type="entry name" value="ABC TRANSPORTER PERMEASE PROTEIN YPHD-RELATED"/>
    <property type="match status" value="1"/>
</dbReference>
<feature type="transmembrane region" description="Helical" evidence="8">
    <location>
        <begin position="49"/>
        <end position="70"/>
    </location>
</feature>
<evidence type="ECO:0000256" key="1">
    <source>
        <dbReference type="ARBA" id="ARBA00004651"/>
    </source>
</evidence>
<evidence type="ECO:0000256" key="3">
    <source>
        <dbReference type="ARBA" id="ARBA00022475"/>
    </source>
</evidence>
<dbReference type="CDD" id="cd06579">
    <property type="entry name" value="TM_PBP1_transp_AraH_like"/>
    <property type="match status" value="1"/>
</dbReference>
<feature type="transmembrane region" description="Helical" evidence="8">
    <location>
        <begin position="299"/>
        <end position="318"/>
    </location>
</feature>
<proteinExistence type="predicted"/>
<reference evidence="9" key="1">
    <citation type="submission" date="2022-12" db="EMBL/GenBank/DDBJ databases">
        <title>New Phytohabitans aurantiacus sp. RD004123 nov., an actinomycete isolated from soil.</title>
        <authorList>
            <person name="Triningsih D.W."/>
            <person name="Harunari E."/>
            <person name="Igarashi Y."/>
        </authorList>
    </citation>
    <scope>NUCLEOTIDE SEQUENCE</scope>
    <source>
        <strain evidence="9">RD004123</strain>
    </source>
</reference>
<evidence type="ECO:0000256" key="5">
    <source>
        <dbReference type="ARBA" id="ARBA00022692"/>
    </source>
</evidence>
<dbReference type="RefSeq" id="WP_281893906.1">
    <property type="nucleotide sequence ID" value="NZ_BSDI01000007.1"/>
</dbReference>
<keyword evidence="4" id="KW-0997">Cell inner membrane</keyword>
<keyword evidence="10" id="KW-1185">Reference proteome</keyword>
<comment type="subcellular location">
    <subcellularLocation>
        <location evidence="1">Cell membrane</location>
        <topology evidence="1">Multi-pass membrane protein</topology>
    </subcellularLocation>
</comment>
<keyword evidence="3" id="KW-1003">Cell membrane</keyword>
<dbReference type="Proteomes" id="UP001144280">
    <property type="component" value="Unassembled WGS sequence"/>
</dbReference>
<organism evidence="9 10">
    <name type="scientific">Phytohabitans aurantiacus</name>
    <dbReference type="NCBI Taxonomy" id="3016789"/>
    <lineage>
        <taxon>Bacteria</taxon>
        <taxon>Bacillati</taxon>
        <taxon>Actinomycetota</taxon>
        <taxon>Actinomycetes</taxon>
        <taxon>Micromonosporales</taxon>
        <taxon>Micromonosporaceae</taxon>
    </lineage>
</organism>
<comment type="caution">
    <text evidence="9">The sequence shown here is derived from an EMBL/GenBank/DDBJ whole genome shotgun (WGS) entry which is preliminary data.</text>
</comment>
<feature type="transmembrane region" description="Helical" evidence="8">
    <location>
        <begin position="102"/>
        <end position="123"/>
    </location>
</feature>
<name>A0ABQ5QPT2_9ACTN</name>
<feature type="transmembrane region" description="Helical" evidence="8">
    <location>
        <begin position="274"/>
        <end position="293"/>
    </location>
</feature>
<feature type="transmembrane region" description="Helical" evidence="8">
    <location>
        <begin position="21"/>
        <end position="43"/>
    </location>
</feature>
<evidence type="ECO:0000256" key="8">
    <source>
        <dbReference type="SAM" id="Phobius"/>
    </source>
</evidence>
<evidence type="ECO:0000313" key="9">
    <source>
        <dbReference type="EMBL" id="GLH96653.1"/>
    </source>
</evidence>
<sequence>MTQTLTARLRPALSLEGALRSGAALVVIYAGLLVAFTIASPVFLTGDNLLNITASVATLGIVAAVQTAVIISGGFDLSVGSTAAFTSVVVAELLSAGAGAPLAIAGALVVGAVVGLGNALVITKLNVNPLIATLGMMSIVRGAGLVWTDALTVVYPADQLAYLGRARIGGVQVSIVFMLLAFVAVWAVLRYTVFGRFVFAVGGNPKAAFLAGVRVDRVRSIVYVASGLAAGLAGLVIASQLIAGSPQAAQGLELSAVTAAVLGGASLSGGQGRVWMTLVGALIMGTLTNGLVLMDISSFWQMAVLGVVLILAVALDQLRTRARH</sequence>
<evidence type="ECO:0000256" key="2">
    <source>
        <dbReference type="ARBA" id="ARBA00022448"/>
    </source>
</evidence>
<feature type="transmembrane region" description="Helical" evidence="8">
    <location>
        <begin position="130"/>
        <end position="148"/>
    </location>
</feature>
<dbReference type="InterPro" id="IPR001851">
    <property type="entry name" value="ABC_transp_permease"/>
</dbReference>
<accession>A0ABQ5QPT2</accession>
<keyword evidence="2" id="KW-0813">Transport</keyword>
<protein>
    <submittedName>
        <fullName evidence="9">Sugar ABC transporter permease</fullName>
    </submittedName>
</protein>
<dbReference type="Pfam" id="PF02653">
    <property type="entry name" value="BPD_transp_2"/>
    <property type="match status" value="1"/>
</dbReference>
<evidence type="ECO:0000313" key="10">
    <source>
        <dbReference type="Proteomes" id="UP001144280"/>
    </source>
</evidence>
<evidence type="ECO:0000256" key="4">
    <source>
        <dbReference type="ARBA" id="ARBA00022519"/>
    </source>
</evidence>
<keyword evidence="6 8" id="KW-1133">Transmembrane helix</keyword>
<feature type="transmembrane region" description="Helical" evidence="8">
    <location>
        <begin position="168"/>
        <end position="189"/>
    </location>
</feature>
<feature type="transmembrane region" description="Helical" evidence="8">
    <location>
        <begin position="248"/>
        <end position="267"/>
    </location>
</feature>
<dbReference type="EMBL" id="BSDI01000007">
    <property type="protein sequence ID" value="GLH96653.1"/>
    <property type="molecule type" value="Genomic_DNA"/>
</dbReference>
<feature type="transmembrane region" description="Helical" evidence="8">
    <location>
        <begin position="221"/>
        <end position="242"/>
    </location>
</feature>
<evidence type="ECO:0000256" key="7">
    <source>
        <dbReference type="ARBA" id="ARBA00023136"/>
    </source>
</evidence>
<gene>
    <name evidence="9" type="ORF">Pa4123_19270</name>
</gene>